<dbReference type="STRING" id="1003.SAMN04488541_101846"/>
<dbReference type="GO" id="GO:0004146">
    <property type="term" value="F:dihydrofolate reductase activity"/>
    <property type="evidence" value="ECO:0007669"/>
    <property type="project" value="UniProtKB-EC"/>
</dbReference>
<comment type="similarity">
    <text evidence="2 8 9">Belongs to the dihydrofolate reductase family.</text>
</comment>
<comment type="catalytic activity">
    <reaction evidence="8">
        <text>(6S)-5,6,7,8-tetrahydrofolate + NADP(+) = 7,8-dihydrofolate + NADPH + H(+)</text>
        <dbReference type="Rhea" id="RHEA:15009"/>
        <dbReference type="ChEBI" id="CHEBI:15378"/>
        <dbReference type="ChEBI" id="CHEBI:57451"/>
        <dbReference type="ChEBI" id="CHEBI:57453"/>
        <dbReference type="ChEBI" id="CHEBI:57783"/>
        <dbReference type="ChEBI" id="CHEBI:58349"/>
        <dbReference type="EC" id="1.5.1.3"/>
    </reaction>
</comment>
<sequence length="168" mass="19316">MIISAIVAKSLNNVIGKNNQLPWHLPADLRHFKALTLNHHILMGRKTFESIGKPLPQRVCIVLSRGADALKEQVESLVWVSALEMGIAYAKEQGEKELFIIGGAEIYRLAMPLLHRLYVTEVHTYLEGDAFFPEIDKKIWIEKSRKSHIKDEKNPFDYDFIVYEKSLE</sequence>
<dbReference type="GO" id="GO:0046655">
    <property type="term" value="P:folic acid metabolic process"/>
    <property type="evidence" value="ECO:0007669"/>
    <property type="project" value="TreeGrafter"/>
</dbReference>
<dbReference type="InterPro" id="IPR017925">
    <property type="entry name" value="DHFR_CS"/>
</dbReference>
<dbReference type="InterPro" id="IPR012259">
    <property type="entry name" value="DHFR"/>
</dbReference>
<dbReference type="GO" id="GO:0070401">
    <property type="term" value="F:NADP+ binding"/>
    <property type="evidence" value="ECO:0007669"/>
    <property type="project" value="UniProtKB-ARBA"/>
</dbReference>
<dbReference type="RefSeq" id="WP_091545191.1">
    <property type="nucleotide sequence ID" value="NZ_FONY01000018.1"/>
</dbReference>
<evidence type="ECO:0000256" key="1">
    <source>
        <dbReference type="ARBA" id="ARBA00004903"/>
    </source>
</evidence>
<keyword evidence="4 8" id="KW-0554">One-carbon metabolism</keyword>
<dbReference type="Pfam" id="PF00186">
    <property type="entry name" value="DHFR_1"/>
    <property type="match status" value="1"/>
</dbReference>
<dbReference type="PROSITE" id="PS00075">
    <property type="entry name" value="DHFR_1"/>
    <property type="match status" value="1"/>
</dbReference>
<evidence type="ECO:0000256" key="3">
    <source>
        <dbReference type="ARBA" id="ARBA00012856"/>
    </source>
</evidence>
<dbReference type="PRINTS" id="PR00070">
    <property type="entry name" value="DHFR"/>
</dbReference>
<evidence type="ECO:0000256" key="9">
    <source>
        <dbReference type="RuleBase" id="RU004474"/>
    </source>
</evidence>
<evidence type="ECO:0000256" key="6">
    <source>
        <dbReference type="ARBA" id="ARBA00023002"/>
    </source>
</evidence>
<evidence type="ECO:0000256" key="7">
    <source>
        <dbReference type="ARBA" id="ARBA00025067"/>
    </source>
</evidence>
<dbReference type="GO" id="GO:0046654">
    <property type="term" value="P:tetrahydrofolate biosynthetic process"/>
    <property type="evidence" value="ECO:0007669"/>
    <property type="project" value="UniProtKB-UniPathway"/>
</dbReference>
<dbReference type="SUPFAM" id="SSF53597">
    <property type="entry name" value="Dihydrofolate reductase-like"/>
    <property type="match status" value="1"/>
</dbReference>
<proteinExistence type="inferred from homology"/>
<evidence type="ECO:0000256" key="5">
    <source>
        <dbReference type="ARBA" id="ARBA00022857"/>
    </source>
</evidence>
<reference evidence="11 12" key="1">
    <citation type="submission" date="2016-10" db="EMBL/GenBank/DDBJ databases">
        <authorList>
            <person name="de Groot N.N."/>
        </authorList>
    </citation>
    <scope>NUCLEOTIDE SEQUENCE [LARGE SCALE GENOMIC DNA]</scope>
    <source>
        <strain>GEY</strain>
        <strain evidence="12">DSM 9560</strain>
    </source>
</reference>
<evidence type="ECO:0000259" key="10">
    <source>
        <dbReference type="PROSITE" id="PS51330"/>
    </source>
</evidence>
<organism evidence="11 12">
    <name type="scientific">Thermoflexibacter ruber</name>
    <dbReference type="NCBI Taxonomy" id="1003"/>
    <lineage>
        <taxon>Bacteria</taxon>
        <taxon>Pseudomonadati</taxon>
        <taxon>Bacteroidota</taxon>
        <taxon>Cytophagia</taxon>
        <taxon>Cytophagales</taxon>
        <taxon>Thermoflexibacteraceae</taxon>
        <taxon>Thermoflexibacter</taxon>
    </lineage>
</organism>
<dbReference type="OrthoDB" id="9804315at2"/>
<gene>
    <name evidence="11" type="ORF">SAMN04488541_101846</name>
</gene>
<dbReference type="GO" id="GO:0005829">
    <property type="term" value="C:cytosol"/>
    <property type="evidence" value="ECO:0007669"/>
    <property type="project" value="TreeGrafter"/>
</dbReference>
<dbReference type="EC" id="1.5.1.3" evidence="3 8"/>
<dbReference type="PANTHER" id="PTHR48069">
    <property type="entry name" value="DIHYDROFOLATE REDUCTASE"/>
    <property type="match status" value="1"/>
</dbReference>
<keyword evidence="12" id="KW-1185">Reference proteome</keyword>
<dbReference type="EMBL" id="FONY01000018">
    <property type="protein sequence ID" value="SFF16300.1"/>
    <property type="molecule type" value="Genomic_DNA"/>
</dbReference>
<dbReference type="AlphaFoldDB" id="A0A1I2GH39"/>
<evidence type="ECO:0000256" key="4">
    <source>
        <dbReference type="ARBA" id="ARBA00022563"/>
    </source>
</evidence>
<evidence type="ECO:0000256" key="8">
    <source>
        <dbReference type="PIRNR" id="PIRNR000194"/>
    </source>
</evidence>
<dbReference type="InterPro" id="IPR001796">
    <property type="entry name" value="DHFR_dom"/>
</dbReference>
<evidence type="ECO:0000313" key="12">
    <source>
        <dbReference type="Proteomes" id="UP000199513"/>
    </source>
</evidence>
<dbReference type="PANTHER" id="PTHR48069:SF3">
    <property type="entry name" value="DIHYDROFOLATE REDUCTASE"/>
    <property type="match status" value="1"/>
</dbReference>
<keyword evidence="6 8" id="KW-0560">Oxidoreductase</keyword>
<protein>
    <recommendedName>
        <fullName evidence="3 8">Dihydrofolate reductase</fullName>
        <ecNumber evidence="3 8">1.5.1.3</ecNumber>
    </recommendedName>
</protein>
<dbReference type="InterPro" id="IPR024072">
    <property type="entry name" value="DHFR-like_dom_sf"/>
</dbReference>
<dbReference type="GO" id="GO:0046452">
    <property type="term" value="P:dihydrofolate metabolic process"/>
    <property type="evidence" value="ECO:0007669"/>
    <property type="project" value="TreeGrafter"/>
</dbReference>
<feature type="domain" description="DHFR" evidence="10">
    <location>
        <begin position="2"/>
        <end position="165"/>
    </location>
</feature>
<name>A0A1I2GH39_9BACT</name>
<dbReference type="Proteomes" id="UP000199513">
    <property type="component" value="Unassembled WGS sequence"/>
</dbReference>
<dbReference type="PROSITE" id="PS51330">
    <property type="entry name" value="DHFR_2"/>
    <property type="match status" value="1"/>
</dbReference>
<dbReference type="PIRSF" id="PIRSF000194">
    <property type="entry name" value="DHFR"/>
    <property type="match status" value="1"/>
</dbReference>
<dbReference type="Gene3D" id="3.40.430.10">
    <property type="entry name" value="Dihydrofolate Reductase, subunit A"/>
    <property type="match status" value="1"/>
</dbReference>
<keyword evidence="5 8" id="KW-0521">NADP</keyword>
<comment type="function">
    <text evidence="7 8">Key enzyme in folate metabolism. Catalyzes an essential reaction for de novo glycine and purine synthesis, and for DNA precursor synthesis.</text>
</comment>
<evidence type="ECO:0000256" key="2">
    <source>
        <dbReference type="ARBA" id="ARBA00009539"/>
    </source>
</evidence>
<dbReference type="UniPathway" id="UPA00077">
    <property type="reaction ID" value="UER00158"/>
</dbReference>
<evidence type="ECO:0000313" key="11">
    <source>
        <dbReference type="EMBL" id="SFF16300.1"/>
    </source>
</evidence>
<dbReference type="FunFam" id="3.40.430.10:FF:000001">
    <property type="entry name" value="Dihydrofolate reductase"/>
    <property type="match status" value="1"/>
</dbReference>
<accession>A0A1I2GH39</accession>
<comment type="pathway">
    <text evidence="1 8">Cofactor biosynthesis; tetrahydrofolate biosynthesis; 5,6,7,8-tetrahydrofolate from 7,8-dihydrofolate: step 1/1.</text>
</comment>
<dbReference type="GO" id="GO:0006730">
    <property type="term" value="P:one-carbon metabolic process"/>
    <property type="evidence" value="ECO:0007669"/>
    <property type="project" value="UniProtKB-KW"/>
</dbReference>
<dbReference type="CDD" id="cd00209">
    <property type="entry name" value="DHFR"/>
    <property type="match status" value="1"/>
</dbReference>